<protein>
    <submittedName>
        <fullName evidence="2">Uncharacterized protein</fullName>
    </submittedName>
</protein>
<gene>
    <name evidence="2" type="ORF">Cme02nite_40730</name>
</gene>
<feature type="compositionally biased region" description="Basic and acidic residues" evidence="1">
    <location>
        <begin position="1"/>
        <end position="16"/>
    </location>
</feature>
<dbReference type="Proteomes" id="UP000660339">
    <property type="component" value="Unassembled WGS sequence"/>
</dbReference>
<organism evidence="2 3">
    <name type="scientific">Catellatospora methionotrophica</name>
    <dbReference type="NCBI Taxonomy" id="121620"/>
    <lineage>
        <taxon>Bacteria</taxon>
        <taxon>Bacillati</taxon>
        <taxon>Actinomycetota</taxon>
        <taxon>Actinomycetes</taxon>
        <taxon>Micromonosporales</taxon>
        <taxon>Micromonosporaceae</taxon>
        <taxon>Catellatospora</taxon>
    </lineage>
</organism>
<name>A0A8J3LIF2_9ACTN</name>
<feature type="region of interest" description="Disordered" evidence="1">
    <location>
        <begin position="1"/>
        <end position="75"/>
    </location>
</feature>
<proteinExistence type="predicted"/>
<keyword evidence="3" id="KW-1185">Reference proteome</keyword>
<comment type="caution">
    <text evidence="2">The sequence shown here is derived from an EMBL/GenBank/DDBJ whole genome shotgun (WGS) entry which is preliminary data.</text>
</comment>
<sequence>MRGEQLRLHPGGDEPGRGQPDGGGAELGGEHWHPTNLAARTREPARHPRGGAGQVDVAEPAEPKAGRVVQARETG</sequence>
<evidence type="ECO:0000313" key="2">
    <source>
        <dbReference type="EMBL" id="GIG15741.1"/>
    </source>
</evidence>
<reference evidence="2" key="1">
    <citation type="submission" date="2021-01" db="EMBL/GenBank/DDBJ databases">
        <title>Whole genome shotgun sequence of Catellatospora methionotrophica NBRC 14553.</title>
        <authorList>
            <person name="Komaki H."/>
            <person name="Tamura T."/>
        </authorList>
    </citation>
    <scope>NUCLEOTIDE SEQUENCE</scope>
    <source>
        <strain evidence="2">NBRC 14553</strain>
    </source>
</reference>
<dbReference type="AlphaFoldDB" id="A0A8J3LIF2"/>
<dbReference type="EMBL" id="BONJ01000022">
    <property type="protein sequence ID" value="GIG15741.1"/>
    <property type="molecule type" value="Genomic_DNA"/>
</dbReference>
<evidence type="ECO:0000313" key="3">
    <source>
        <dbReference type="Proteomes" id="UP000660339"/>
    </source>
</evidence>
<accession>A0A8J3LIF2</accession>
<evidence type="ECO:0000256" key="1">
    <source>
        <dbReference type="SAM" id="MobiDB-lite"/>
    </source>
</evidence>